<dbReference type="InterPro" id="IPR040111">
    <property type="entry name" value="ODAD4"/>
</dbReference>
<evidence type="ECO:0000313" key="6">
    <source>
        <dbReference type="EMBL" id="EDW01266.1"/>
    </source>
</evidence>
<dbReference type="Gene3D" id="1.25.40.10">
    <property type="entry name" value="Tetratricopeptide repeat domain"/>
    <property type="match status" value="1"/>
</dbReference>
<dbReference type="PhylomeDB" id="B4J8J9"/>
<dbReference type="KEGG" id="dgr:6561187"/>
<dbReference type="InterPro" id="IPR011990">
    <property type="entry name" value="TPR-like_helical_dom_sf"/>
</dbReference>
<dbReference type="OMA" id="KGRSHKT"/>
<dbReference type="SMART" id="SM00028">
    <property type="entry name" value="TPR"/>
    <property type="match status" value="3"/>
</dbReference>
<evidence type="ECO:0000256" key="1">
    <source>
        <dbReference type="ARBA" id="ARBA00004430"/>
    </source>
</evidence>
<dbReference type="PANTHER" id="PTHR23040">
    <property type="match status" value="1"/>
</dbReference>
<sequence>MATSVLNNILAVDKEQELLQSFLRTGANADEESLDESNKRSKGRGRASHKVPIWERRDSYGGGGKSSTERGGRGAGKHPEDLEPSGSKRGNRIEAELRAARKRIEEQMLKKKKPKENFVDFYTDKDRAAAVSAGAFDIKQSLQIKQKQDRNEALLIPDEADISSIIALGLKEIKNANPENAIHFFCKALELNSTDINALISRSKCYLLLGEASKALQDAETALSEDKNNIRAIYQKAESLYYLGQFEQSLMFFHRGLRARPELASFRLGVQKTQEAIENTIGTKIRSTIPVAPIKSGIPKKSGDNTPKSQNLSSARVRQKPTKADLERRNARKLLGELCVDKEYLEKLLLHPDLVRADTNTENISALAKEAVCFLNKRQEFWRQQRPCTALPNHKNLPNDVLPKWF</sequence>
<dbReference type="STRING" id="7222.B4J8J9"/>
<dbReference type="InterPro" id="IPR019734">
    <property type="entry name" value="TPR_rpt"/>
</dbReference>
<feature type="region of interest" description="Disordered" evidence="5">
    <location>
        <begin position="294"/>
        <end position="325"/>
    </location>
</feature>
<dbReference type="SUPFAM" id="SSF48452">
    <property type="entry name" value="TPR-like"/>
    <property type="match status" value="1"/>
</dbReference>
<dbReference type="OrthoDB" id="245563at2759"/>
<dbReference type="Proteomes" id="UP000001070">
    <property type="component" value="Unassembled WGS sequence"/>
</dbReference>
<keyword evidence="4" id="KW-0175">Coiled coil</keyword>
<evidence type="ECO:0000256" key="4">
    <source>
        <dbReference type="SAM" id="Coils"/>
    </source>
</evidence>
<dbReference type="AlphaFoldDB" id="B4J8J9"/>
<dbReference type="EMBL" id="CH916367">
    <property type="protein sequence ID" value="EDW01266.1"/>
    <property type="molecule type" value="Genomic_DNA"/>
</dbReference>
<feature type="compositionally biased region" description="Basic and acidic residues" evidence="5">
    <location>
        <begin position="67"/>
        <end position="81"/>
    </location>
</feature>
<proteinExistence type="predicted"/>
<evidence type="ECO:0000256" key="2">
    <source>
        <dbReference type="ARBA" id="ARBA00034139"/>
    </source>
</evidence>
<organism evidence="7">
    <name type="scientific">Drosophila grimshawi</name>
    <name type="common">Hawaiian fruit fly</name>
    <name type="synonym">Idiomyia grimshawi</name>
    <dbReference type="NCBI Taxonomy" id="7222"/>
    <lineage>
        <taxon>Eukaryota</taxon>
        <taxon>Metazoa</taxon>
        <taxon>Ecdysozoa</taxon>
        <taxon>Arthropoda</taxon>
        <taxon>Hexapoda</taxon>
        <taxon>Insecta</taxon>
        <taxon>Pterygota</taxon>
        <taxon>Neoptera</taxon>
        <taxon>Endopterygota</taxon>
        <taxon>Diptera</taxon>
        <taxon>Brachycera</taxon>
        <taxon>Muscomorpha</taxon>
        <taxon>Ephydroidea</taxon>
        <taxon>Drosophilidae</taxon>
        <taxon>Drosophila</taxon>
        <taxon>Hawaiian Drosophila</taxon>
    </lineage>
</organism>
<keyword evidence="7" id="KW-1185">Reference proteome</keyword>
<comment type="subcellular location">
    <subcellularLocation>
        <location evidence="1">Cytoplasm</location>
        <location evidence="1">Cytoskeleton</location>
        <location evidence="1">Cilium axoneme</location>
    </subcellularLocation>
</comment>
<name>B4J8J9_DROGR</name>
<evidence type="ECO:0000313" key="7">
    <source>
        <dbReference type="Proteomes" id="UP000001070"/>
    </source>
</evidence>
<feature type="coiled-coil region" evidence="4">
    <location>
        <begin position="209"/>
        <end position="236"/>
    </location>
</feature>
<dbReference type="HOGENOM" id="CLU_056621_0_0_1"/>
<dbReference type="SMR" id="B4J8J9"/>
<dbReference type="eggNOG" id="KOG1124">
    <property type="taxonomic scope" value="Eukaryota"/>
</dbReference>
<evidence type="ECO:0000256" key="3">
    <source>
        <dbReference type="ARBA" id="ARBA00034143"/>
    </source>
</evidence>
<reference evidence="6 7" key="1">
    <citation type="journal article" date="2007" name="Nature">
        <title>Evolution of genes and genomes on the Drosophila phylogeny.</title>
        <authorList>
            <consortium name="Drosophila 12 Genomes Consortium"/>
            <person name="Clark A.G."/>
            <person name="Eisen M.B."/>
            <person name="Smith D.R."/>
            <person name="Bergman C.M."/>
            <person name="Oliver B."/>
            <person name="Markow T.A."/>
            <person name="Kaufman T.C."/>
            <person name="Kellis M."/>
            <person name="Gelbart W."/>
            <person name="Iyer V.N."/>
            <person name="Pollard D.A."/>
            <person name="Sackton T.B."/>
            <person name="Larracuente A.M."/>
            <person name="Singh N.D."/>
            <person name="Abad J.P."/>
            <person name="Abt D.N."/>
            <person name="Adryan B."/>
            <person name="Aguade M."/>
            <person name="Akashi H."/>
            <person name="Anderson W.W."/>
            <person name="Aquadro C.F."/>
            <person name="Ardell D.H."/>
            <person name="Arguello R."/>
            <person name="Artieri C.G."/>
            <person name="Barbash D.A."/>
            <person name="Barker D."/>
            <person name="Barsanti P."/>
            <person name="Batterham P."/>
            <person name="Batzoglou S."/>
            <person name="Begun D."/>
            <person name="Bhutkar A."/>
            <person name="Blanco E."/>
            <person name="Bosak S.A."/>
            <person name="Bradley R.K."/>
            <person name="Brand A.D."/>
            <person name="Brent M.R."/>
            <person name="Brooks A.N."/>
            <person name="Brown R.H."/>
            <person name="Butlin R.K."/>
            <person name="Caggese C."/>
            <person name="Calvi B.R."/>
            <person name="Bernardo de Carvalho A."/>
            <person name="Caspi A."/>
            <person name="Castrezana S."/>
            <person name="Celniker S.E."/>
            <person name="Chang J.L."/>
            <person name="Chapple C."/>
            <person name="Chatterji S."/>
            <person name="Chinwalla A."/>
            <person name="Civetta A."/>
            <person name="Clifton S.W."/>
            <person name="Comeron J.M."/>
            <person name="Costello J.C."/>
            <person name="Coyne J.A."/>
            <person name="Daub J."/>
            <person name="David R.G."/>
            <person name="Delcher A.L."/>
            <person name="Delehaunty K."/>
            <person name="Do C.B."/>
            <person name="Ebling H."/>
            <person name="Edwards K."/>
            <person name="Eickbush T."/>
            <person name="Evans J.D."/>
            <person name="Filipski A."/>
            <person name="Findeiss S."/>
            <person name="Freyhult E."/>
            <person name="Fulton L."/>
            <person name="Fulton R."/>
            <person name="Garcia A.C."/>
            <person name="Gardiner A."/>
            <person name="Garfield D.A."/>
            <person name="Garvin B.E."/>
            <person name="Gibson G."/>
            <person name="Gilbert D."/>
            <person name="Gnerre S."/>
            <person name="Godfrey J."/>
            <person name="Good R."/>
            <person name="Gotea V."/>
            <person name="Gravely B."/>
            <person name="Greenberg A.J."/>
            <person name="Griffiths-Jones S."/>
            <person name="Gross S."/>
            <person name="Guigo R."/>
            <person name="Gustafson E.A."/>
            <person name="Haerty W."/>
            <person name="Hahn M.W."/>
            <person name="Halligan D.L."/>
            <person name="Halpern A.L."/>
            <person name="Halter G.M."/>
            <person name="Han M.V."/>
            <person name="Heger A."/>
            <person name="Hillier L."/>
            <person name="Hinrichs A.S."/>
            <person name="Holmes I."/>
            <person name="Hoskins R.A."/>
            <person name="Hubisz M.J."/>
            <person name="Hultmark D."/>
            <person name="Huntley M.A."/>
            <person name="Jaffe D.B."/>
            <person name="Jagadeeshan S."/>
            <person name="Jeck W.R."/>
            <person name="Johnson J."/>
            <person name="Jones C.D."/>
            <person name="Jordan W.C."/>
            <person name="Karpen G.H."/>
            <person name="Kataoka E."/>
            <person name="Keightley P.D."/>
            <person name="Kheradpour P."/>
            <person name="Kirkness E.F."/>
            <person name="Koerich L.B."/>
            <person name="Kristiansen K."/>
            <person name="Kudrna D."/>
            <person name="Kulathinal R.J."/>
            <person name="Kumar S."/>
            <person name="Kwok R."/>
            <person name="Lander E."/>
            <person name="Langley C.H."/>
            <person name="Lapoint R."/>
            <person name="Lazzaro B.P."/>
            <person name="Lee S.J."/>
            <person name="Levesque L."/>
            <person name="Li R."/>
            <person name="Lin C.F."/>
            <person name="Lin M.F."/>
            <person name="Lindblad-Toh K."/>
            <person name="Llopart A."/>
            <person name="Long M."/>
            <person name="Low L."/>
            <person name="Lozovsky E."/>
            <person name="Lu J."/>
            <person name="Luo M."/>
            <person name="Machado C.A."/>
            <person name="Makalowski W."/>
            <person name="Marzo M."/>
            <person name="Matsuda M."/>
            <person name="Matzkin L."/>
            <person name="McAllister B."/>
            <person name="McBride C.S."/>
            <person name="McKernan B."/>
            <person name="McKernan K."/>
            <person name="Mendez-Lago M."/>
            <person name="Minx P."/>
            <person name="Mollenhauer M.U."/>
            <person name="Montooth K."/>
            <person name="Mount S.M."/>
            <person name="Mu X."/>
            <person name="Myers E."/>
            <person name="Negre B."/>
            <person name="Newfeld S."/>
            <person name="Nielsen R."/>
            <person name="Noor M.A."/>
            <person name="O'Grady P."/>
            <person name="Pachter L."/>
            <person name="Papaceit M."/>
            <person name="Parisi M.J."/>
            <person name="Parisi M."/>
            <person name="Parts L."/>
            <person name="Pedersen J.S."/>
            <person name="Pesole G."/>
            <person name="Phillippy A.M."/>
            <person name="Ponting C.P."/>
            <person name="Pop M."/>
            <person name="Porcelli D."/>
            <person name="Powell J.R."/>
            <person name="Prohaska S."/>
            <person name="Pruitt K."/>
            <person name="Puig M."/>
            <person name="Quesneville H."/>
            <person name="Ram K.R."/>
            <person name="Rand D."/>
            <person name="Rasmussen M.D."/>
            <person name="Reed L.K."/>
            <person name="Reenan R."/>
            <person name="Reily A."/>
            <person name="Remington K.A."/>
            <person name="Rieger T.T."/>
            <person name="Ritchie M.G."/>
            <person name="Robin C."/>
            <person name="Rogers Y.H."/>
            <person name="Rohde C."/>
            <person name="Rozas J."/>
            <person name="Rubenfield M.J."/>
            <person name="Ruiz A."/>
            <person name="Russo S."/>
            <person name="Salzberg S.L."/>
            <person name="Sanchez-Gracia A."/>
            <person name="Saranga D.J."/>
            <person name="Sato H."/>
            <person name="Schaeffer S.W."/>
            <person name="Schatz M.C."/>
            <person name="Schlenke T."/>
            <person name="Schwartz R."/>
            <person name="Segarra C."/>
            <person name="Singh R.S."/>
            <person name="Sirot L."/>
            <person name="Sirota M."/>
            <person name="Sisneros N.B."/>
            <person name="Smith C.D."/>
            <person name="Smith T.F."/>
            <person name="Spieth J."/>
            <person name="Stage D.E."/>
            <person name="Stark A."/>
            <person name="Stephan W."/>
            <person name="Strausberg R.L."/>
            <person name="Strempel S."/>
            <person name="Sturgill D."/>
            <person name="Sutton G."/>
            <person name="Sutton G.G."/>
            <person name="Tao W."/>
            <person name="Teichmann S."/>
            <person name="Tobari Y.N."/>
            <person name="Tomimura Y."/>
            <person name="Tsolas J.M."/>
            <person name="Valente V.L."/>
            <person name="Venter E."/>
            <person name="Venter J.C."/>
            <person name="Vicario S."/>
            <person name="Vieira F.G."/>
            <person name="Vilella A.J."/>
            <person name="Villasante A."/>
            <person name="Walenz B."/>
            <person name="Wang J."/>
            <person name="Wasserman M."/>
            <person name="Watts T."/>
            <person name="Wilson D."/>
            <person name="Wilson R.K."/>
            <person name="Wing R.A."/>
            <person name="Wolfner M.F."/>
            <person name="Wong A."/>
            <person name="Wong G.K."/>
            <person name="Wu C.I."/>
            <person name="Wu G."/>
            <person name="Yamamoto D."/>
            <person name="Yang H.P."/>
            <person name="Yang S.P."/>
            <person name="Yorke J.A."/>
            <person name="Yoshida K."/>
            <person name="Zdobnov E."/>
            <person name="Zhang P."/>
            <person name="Zhang Y."/>
            <person name="Zimin A.V."/>
            <person name="Baldwin J."/>
            <person name="Abdouelleil A."/>
            <person name="Abdulkadir J."/>
            <person name="Abebe A."/>
            <person name="Abera B."/>
            <person name="Abreu J."/>
            <person name="Acer S.C."/>
            <person name="Aftuck L."/>
            <person name="Alexander A."/>
            <person name="An P."/>
            <person name="Anderson E."/>
            <person name="Anderson S."/>
            <person name="Arachi H."/>
            <person name="Azer M."/>
            <person name="Bachantsang P."/>
            <person name="Barry A."/>
            <person name="Bayul T."/>
            <person name="Berlin A."/>
            <person name="Bessette D."/>
            <person name="Bloom T."/>
            <person name="Blye J."/>
            <person name="Boguslavskiy L."/>
            <person name="Bonnet C."/>
            <person name="Boukhgalter B."/>
            <person name="Bourzgui I."/>
            <person name="Brown A."/>
            <person name="Cahill P."/>
            <person name="Channer S."/>
            <person name="Cheshatsang Y."/>
            <person name="Chuda L."/>
            <person name="Citroen M."/>
            <person name="Collymore A."/>
            <person name="Cooke P."/>
            <person name="Costello M."/>
            <person name="D'Aco K."/>
            <person name="Daza R."/>
            <person name="De Haan G."/>
            <person name="DeGray S."/>
            <person name="DeMaso C."/>
            <person name="Dhargay N."/>
            <person name="Dooley K."/>
            <person name="Dooley E."/>
            <person name="Doricent M."/>
            <person name="Dorje P."/>
            <person name="Dorjee K."/>
            <person name="Dupes A."/>
            <person name="Elong R."/>
            <person name="Falk J."/>
            <person name="Farina A."/>
            <person name="Faro S."/>
            <person name="Ferguson D."/>
            <person name="Fisher S."/>
            <person name="Foley C.D."/>
            <person name="Franke A."/>
            <person name="Friedrich D."/>
            <person name="Gadbois L."/>
            <person name="Gearin G."/>
            <person name="Gearin C.R."/>
            <person name="Giannoukos G."/>
            <person name="Goode T."/>
            <person name="Graham J."/>
            <person name="Grandbois E."/>
            <person name="Grewal S."/>
            <person name="Gyaltsen K."/>
            <person name="Hafez N."/>
            <person name="Hagos B."/>
            <person name="Hall J."/>
            <person name="Henson C."/>
            <person name="Hollinger A."/>
            <person name="Honan T."/>
            <person name="Huard M.D."/>
            <person name="Hughes L."/>
            <person name="Hurhula B."/>
            <person name="Husby M.E."/>
            <person name="Kamat A."/>
            <person name="Kanga B."/>
            <person name="Kashin S."/>
            <person name="Khazanovich D."/>
            <person name="Kisner P."/>
            <person name="Lance K."/>
            <person name="Lara M."/>
            <person name="Lee W."/>
            <person name="Lennon N."/>
            <person name="Letendre F."/>
            <person name="LeVine R."/>
            <person name="Lipovsky A."/>
            <person name="Liu X."/>
            <person name="Liu J."/>
            <person name="Liu S."/>
            <person name="Lokyitsang T."/>
            <person name="Lokyitsang Y."/>
            <person name="Lubonja R."/>
            <person name="Lui A."/>
            <person name="MacDonald P."/>
            <person name="Magnisalis V."/>
            <person name="Maru K."/>
            <person name="Matthews C."/>
            <person name="McCusker W."/>
            <person name="McDonough S."/>
            <person name="Mehta T."/>
            <person name="Meldrim J."/>
            <person name="Meneus L."/>
            <person name="Mihai O."/>
            <person name="Mihalev A."/>
            <person name="Mihova T."/>
            <person name="Mittelman R."/>
            <person name="Mlenga V."/>
            <person name="Montmayeur A."/>
            <person name="Mulrain L."/>
            <person name="Navidi A."/>
            <person name="Naylor J."/>
            <person name="Negash T."/>
            <person name="Nguyen T."/>
            <person name="Nguyen N."/>
            <person name="Nicol R."/>
            <person name="Norbu C."/>
            <person name="Norbu N."/>
            <person name="Novod N."/>
            <person name="O'Neill B."/>
            <person name="Osman S."/>
            <person name="Markiewicz E."/>
            <person name="Oyono O.L."/>
            <person name="Patti C."/>
            <person name="Phunkhang P."/>
            <person name="Pierre F."/>
            <person name="Priest M."/>
            <person name="Raghuraman S."/>
            <person name="Rege F."/>
            <person name="Reyes R."/>
            <person name="Rise C."/>
            <person name="Rogov P."/>
            <person name="Ross K."/>
            <person name="Ryan E."/>
            <person name="Settipalli S."/>
            <person name="Shea T."/>
            <person name="Sherpa N."/>
            <person name="Shi L."/>
            <person name="Shih D."/>
            <person name="Sparrow T."/>
            <person name="Spaulding J."/>
            <person name="Stalker J."/>
            <person name="Stange-Thomann N."/>
            <person name="Stavropoulos S."/>
            <person name="Stone C."/>
            <person name="Strader C."/>
            <person name="Tesfaye S."/>
            <person name="Thomson T."/>
            <person name="Thoulutsang Y."/>
            <person name="Thoulutsang D."/>
            <person name="Topham K."/>
            <person name="Topping I."/>
            <person name="Tsamla T."/>
            <person name="Vassiliev H."/>
            <person name="Vo A."/>
            <person name="Wangchuk T."/>
            <person name="Wangdi T."/>
            <person name="Weiand M."/>
            <person name="Wilkinson J."/>
            <person name="Wilson A."/>
            <person name="Yadav S."/>
            <person name="Young G."/>
            <person name="Yu Q."/>
            <person name="Zembek L."/>
            <person name="Zhong D."/>
            <person name="Zimmer A."/>
            <person name="Zwirko Z."/>
            <person name="Jaffe D.B."/>
            <person name="Alvarez P."/>
            <person name="Brockman W."/>
            <person name="Butler J."/>
            <person name="Chin C."/>
            <person name="Gnerre S."/>
            <person name="Grabherr M."/>
            <person name="Kleber M."/>
            <person name="Mauceli E."/>
            <person name="MacCallum I."/>
        </authorList>
    </citation>
    <scope>NUCLEOTIDE SEQUENCE [LARGE SCALE GENOMIC DNA]</scope>
    <source>
        <strain evidence="7">Tucson 15287-2541.00</strain>
    </source>
</reference>
<dbReference type="InParanoid" id="B4J8J9"/>
<gene>
    <name evidence="6" type="primary">Dgri\GH21341</name>
    <name evidence="6" type="ORF">Dgri_GH21341</name>
</gene>
<feature type="compositionally biased region" description="Basic residues" evidence="5">
    <location>
        <begin position="40"/>
        <end position="49"/>
    </location>
</feature>
<accession>B4J8J9</accession>
<dbReference type="FunCoup" id="B4J8J9">
    <property type="interactions" value="1"/>
</dbReference>
<dbReference type="GO" id="GO:0005930">
    <property type="term" value="C:axoneme"/>
    <property type="evidence" value="ECO:0007669"/>
    <property type="project" value="UniProtKB-SubCell"/>
</dbReference>
<feature type="region of interest" description="Disordered" evidence="5">
    <location>
        <begin position="24"/>
        <end position="93"/>
    </location>
</feature>
<protein>
    <recommendedName>
        <fullName evidence="2">Outer dynein arm-docking complex subunit 4</fullName>
    </recommendedName>
    <alternativeName>
        <fullName evidence="3">Tetratricopeptide repeat protein 25</fullName>
    </alternativeName>
</protein>
<dbReference type="Pfam" id="PF12895">
    <property type="entry name" value="ANAPC3"/>
    <property type="match status" value="1"/>
</dbReference>
<feature type="compositionally biased region" description="Polar residues" evidence="5">
    <location>
        <begin position="304"/>
        <end position="316"/>
    </location>
</feature>
<evidence type="ECO:0000256" key="5">
    <source>
        <dbReference type="SAM" id="MobiDB-lite"/>
    </source>
</evidence>